<dbReference type="SUPFAM" id="SSF143011">
    <property type="entry name" value="RelE-like"/>
    <property type="match status" value="1"/>
</dbReference>
<dbReference type="Gene3D" id="3.30.2310.20">
    <property type="entry name" value="RelE-like"/>
    <property type="match status" value="1"/>
</dbReference>
<dbReference type="InterPro" id="IPR035093">
    <property type="entry name" value="RelE/ParE_toxin_dom_sf"/>
</dbReference>
<dbReference type="Pfam" id="PF05015">
    <property type="entry name" value="HigB-like_toxin"/>
    <property type="match status" value="1"/>
</dbReference>
<accession>A0ABS9NPI3</accession>
<organism evidence="1 2">
    <name type="scientific">Kingella pumchi</name>
    <dbReference type="NCBI Taxonomy" id="2779506"/>
    <lineage>
        <taxon>Bacteria</taxon>
        <taxon>Pseudomonadati</taxon>
        <taxon>Pseudomonadota</taxon>
        <taxon>Betaproteobacteria</taxon>
        <taxon>Neisseriales</taxon>
        <taxon>Neisseriaceae</taxon>
        <taxon>Kingella</taxon>
    </lineage>
</organism>
<evidence type="ECO:0000313" key="1">
    <source>
        <dbReference type="EMBL" id="MCG6504699.1"/>
    </source>
</evidence>
<comment type="caution">
    <text evidence="1">The sequence shown here is derived from an EMBL/GenBank/DDBJ whole genome shotgun (WGS) entry which is preliminary data.</text>
</comment>
<evidence type="ECO:0000313" key="2">
    <source>
        <dbReference type="Proteomes" id="UP001298424"/>
    </source>
</evidence>
<dbReference type="RefSeq" id="WP_238748229.1">
    <property type="nucleotide sequence ID" value="NZ_JAKOOW010000033.1"/>
</dbReference>
<proteinExistence type="predicted"/>
<dbReference type="InterPro" id="IPR007711">
    <property type="entry name" value="HigB-1"/>
</dbReference>
<dbReference type="EMBL" id="JAKOOW010000033">
    <property type="protein sequence ID" value="MCG6504699.1"/>
    <property type="molecule type" value="Genomic_DNA"/>
</dbReference>
<name>A0ABS9NPI3_9NEIS</name>
<keyword evidence="2" id="KW-1185">Reference proteome</keyword>
<protein>
    <submittedName>
        <fullName evidence="1">Type II toxin-antitoxin system RelE/ParE family toxin</fullName>
    </submittedName>
</protein>
<dbReference type="PANTHER" id="PTHR40266:SF2">
    <property type="entry name" value="TOXIN HIGB-1"/>
    <property type="match status" value="1"/>
</dbReference>
<sequence length="91" mass="10423">MIQSFAHKGLEQFFLTGSKAGIQAAHAARLARMLAVLDELADITELNGLWRCHQLKGDRHPQWSLSVSGNWRLTFEFEDGNVHILNYEDYH</sequence>
<reference evidence="1 2" key="1">
    <citation type="submission" date="2022-02" db="EMBL/GenBank/DDBJ databases">
        <title>Genome sequence data of Kingella unionensis sp. nov. strain CICC 24913 (CCUG 75125).</title>
        <authorList>
            <person name="Xiao M."/>
        </authorList>
    </citation>
    <scope>NUCLEOTIDE SEQUENCE [LARGE SCALE GENOMIC DNA]</scope>
    <source>
        <strain evidence="1 2">CICC 24913</strain>
    </source>
</reference>
<dbReference type="Proteomes" id="UP001298424">
    <property type="component" value="Unassembled WGS sequence"/>
</dbReference>
<dbReference type="PANTHER" id="PTHR40266">
    <property type="entry name" value="TOXIN HIGB-1"/>
    <property type="match status" value="1"/>
</dbReference>
<gene>
    <name evidence="1" type="ORF">MB824_09340</name>
</gene>